<dbReference type="RefSeq" id="WP_112331861.1">
    <property type="nucleotide sequence ID" value="NZ_QLYR01000001.1"/>
</dbReference>
<evidence type="ECO:0000313" key="2">
    <source>
        <dbReference type="Proteomes" id="UP000249377"/>
    </source>
</evidence>
<proteinExistence type="predicted"/>
<reference evidence="1 2" key="1">
    <citation type="submission" date="2018-06" db="EMBL/GenBank/DDBJ databases">
        <title>Noncontiguous genome sequence of Ruminococcaceae bacterium ASD2818.</title>
        <authorList>
            <person name="Chaplin A.V."/>
            <person name="Sokolova S.R."/>
            <person name="Kochetkova T.O."/>
            <person name="Goltsov A.Y."/>
            <person name="Trofimov D.Y."/>
            <person name="Efimov B.A."/>
        </authorList>
    </citation>
    <scope>NUCLEOTIDE SEQUENCE [LARGE SCALE GENOMIC DNA]</scope>
    <source>
        <strain evidence="1 2">ASD2818</strain>
    </source>
</reference>
<name>A0A328UGA5_9FIRM</name>
<comment type="caution">
    <text evidence="1">The sequence shown here is derived from an EMBL/GenBank/DDBJ whole genome shotgun (WGS) entry which is preliminary data.</text>
</comment>
<dbReference type="AlphaFoldDB" id="A0A328UGA5"/>
<dbReference type="Proteomes" id="UP000249377">
    <property type="component" value="Unassembled WGS sequence"/>
</dbReference>
<dbReference type="InterPro" id="IPR008928">
    <property type="entry name" value="6-hairpin_glycosidase_sf"/>
</dbReference>
<accession>A0A328UGA5</accession>
<dbReference type="SUPFAM" id="SSF48208">
    <property type="entry name" value="Six-hairpin glycosidases"/>
    <property type="match status" value="1"/>
</dbReference>
<dbReference type="EMBL" id="QLYR01000001">
    <property type="protein sequence ID" value="RAQ30666.1"/>
    <property type="molecule type" value="Genomic_DNA"/>
</dbReference>
<protein>
    <submittedName>
        <fullName evidence="1">Uncharacterized protein</fullName>
    </submittedName>
</protein>
<keyword evidence="2" id="KW-1185">Reference proteome</keyword>
<evidence type="ECO:0000313" key="1">
    <source>
        <dbReference type="EMBL" id="RAQ30666.1"/>
    </source>
</evidence>
<dbReference type="GO" id="GO:0005975">
    <property type="term" value="P:carbohydrate metabolic process"/>
    <property type="evidence" value="ECO:0007669"/>
    <property type="project" value="InterPro"/>
</dbReference>
<gene>
    <name evidence="1" type="ORF">DPQ25_04055</name>
</gene>
<organism evidence="1 2">
    <name type="scientific">Hydrogeniiclostridium mannosilyticum</name>
    <dbReference type="NCBI Taxonomy" id="2764322"/>
    <lineage>
        <taxon>Bacteria</taxon>
        <taxon>Bacillati</taxon>
        <taxon>Bacillota</taxon>
        <taxon>Clostridia</taxon>
        <taxon>Eubacteriales</taxon>
        <taxon>Acutalibacteraceae</taxon>
        <taxon>Hydrogeniiclostridium</taxon>
    </lineage>
</organism>
<sequence length="544" mass="61018">MKALAFEQVVPKGDLAYRMVKNYARLEGKEYRPEQIFDIDKNGWPGDWEGRTILALTLLARSTGRTPAYLDAILEKLESEFNERGYLKDILPAGMANEQQLSGHNWLLRGLLELYLWRGDAKIRRWAQAIVENLYLPVKGLYAAYPLDPDCRSFDGAPAGFIAGKSVNGWYLSTDIGCAYMCLDALSQYYEIFRDERVAELLDEMIRNFEQIDFLGASMQTHASLSATRGILRYYQVTGRKELLGFAVRFFKLYVEKGMTENYANDNWFGRPAWTEPCAIVDSFLLASGLFQETGVYAYAQAANRIYANGMGYAQRSNGGFGCDECIGSETAGVFLSTLENIYEAFWCCSMRGAEGLANAARLSVLTDADCVAFAAYYDGSYSLDGFAFDEKTSLPYSGSVRLDIRRCDGPRELLFYVPEHAEKIVLQKNGTEASGMLKDGFYHVTVSEPCRLALYFELVLERKAARHCITPGVTYWHGDLLLGLKTEKAVKLLEAPRRSDAPARYTVGFAAGQSAAQAVLEPVNDSIERDREDMLARKIQVLF</sequence>